<feature type="compositionally biased region" description="Low complexity" evidence="1">
    <location>
        <begin position="124"/>
        <end position="138"/>
    </location>
</feature>
<feature type="signal peptide" evidence="2">
    <location>
        <begin position="1"/>
        <end position="15"/>
    </location>
</feature>
<reference evidence="3 4" key="1">
    <citation type="submission" date="2016-07" db="EMBL/GenBank/DDBJ databases">
        <title>Pervasive Adenine N6-methylation of Active Genes in Fungi.</title>
        <authorList>
            <consortium name="DOE Joint Genome Institute"/>
            <person name="Mondo S.J."/>
            <person name="Dannebaum R.O."/>
            <person name="Kuo R.C."/>
            <person name="Labutti K."/>
            <person name="Haridas S."/>
            <person name="Kuo A."/>
            <person name="Salamov A."/>
            <person name="Ahrendt S.R."/>
            <person name="Lipzen A."/>
            <person name="Sullivan W."/>
            <person name="Andreopoulos W.B."/>
            <person name="Clum A."/>
            <person name="Lindquist E."/>
            <person name="Daum C."/>
            <person name="Ramamoorthy G.K."/>
            <person name="Gryganskyi A."/>
            <person name="Culley D."/>
            <person name="Magnuson J.K."/>
            <person name="James T.Y."/>
            <person name="O'Malley M.A."/>
            <person name="Stajich J.E."/>
            <person name="Spatafora J.W."/>
            <person name="Visel A."/>
            <person name="Grigoriev I.V."/>
        </authorList>
    </citation>
    <scope>NUCLEOTIDE SEQUENCE [LARGE SCALE GENOMIC DNA]</scope>
    <source>
        <strain evidence="3 4">CBS 129021</strain>
    </source>
</reference>
<dbReference type="RefSeq" id="XP_040718466.1">
    <property type="nucleotide sequence ID" value="XM_040859513.1"/>
</dbReference>
<evidence type="ECO:0000256" key="1">
    <source>
        <dbReference type="SAM" id="MobiDB-lite"/>
    </source>
</evidence>
<dbReference type="GeneID" id="63775725"/>
<proteinExistence type="predicted"/>
<dbReference type="OrthoDB" id="271448at2759"/>
<evidence type="ECO:0008006" key="5">
    <source>
        <dbReference type="Google" id="ProtNLM"/>
    </source>
</evidence>
<sequence length="467" mass="49842">MRYHALLGAVALVRAAPNTAIFDAEAFKAVPGPTLTGPPPGVATQEGVYDDDALLSKATAVVSTIATAQATVSQVARRSDLEAQRVCIFGYCFGSSKSTKNSGGYGNNDNDDDDDNDGGGYGSGSITRPPVSVTTPPVTITSAPSISYGSVPSSCTPVSWTNTFAFTSDPTCTKGPFEVGTYCGFINPEDPCAPQPLGAGPVPTPDTVPGFYKSEALSKLAKNAITPKNYTNTFRNLNASVNAISYMGLHTLNSYDPQACAEFCNTEKLCTGFNIFAERNPLWNPDQCSCTAPPSMTNFKCTIWGSGVLAGAANNFGQKRGEDFNVVIAASNGYEKINTTTPPTPDGWGKPQRCGGMFDKPRTCIGKQIFKGPFDPSVCAAYASAQNALNQKKGLWNLIKSLLGYNNSKCNFFNAAMLDMNDVAQGYQCSLYAQQYQSEQATFQPPKYGADVWKVENSWSYCLKGTY</sequence>
<name>A0A1Y2E9F5_9PEZI</name>
<evidence type="ECO:0000313" key="3">
    <source>
        <dbReference type="EMBL" id="ORY68179.1"/>
    </source>
</evidence>
<evidence type="ECO:0000313" key="4">
    <source>
        <dbReference type="Proteomes" id="UP000193689"/>
    </source>
</evidence>
<protein>
    <recommendedName>
        <fullName evidence="5">Apple domain-containing protein</fullName>
    </recommendedName>
</protein>
<feature type="chain" id="PRO_5012576035" description="Apple domain-containing protein" evidence="2">
    <location>
        <begin position="16"/>
        <end position="467"/>
    </location>
</feature>
<gene>
    <name evidence="3" type="ORF">BCR38DRAFT_422350</name>
</gene>
<dbReference type="AlphaFoldDB" id="A0A1Y2E9F5"/>
<evidence type="ECO:0000256" key="2">
    <source>
        <dbReference type="SAM" id="SignalP"/>
    </source>
</evidence>
<dbReference type="STRING" id="1141098.A0A1Y2E9F5"/>
<keyword evidence="4" id="KW-1185">Reference proteome</keyword>
<dbReference type="InParanoid" id="A0A1Y2E9F5"/>
<keyword evidence="2" id="KW-0732">Signal</keyword>
<dbReference type="Proteomes" id="UP000193689">
    <property type="component" value="Unassembled WGS sequence"/>
</dbReference>
<comment type="caution">
    <text evidence="3">The sequence shown here is derived from an EMBL/GenBank/DDBJ whole genome shotgun (WGS) entry which is preliminary data.</text>
</comment>
<dbReference type="PANTHER" id="PTHR36578">
    <property type="entry name" value="CHROMOSOME 15, WHOLE GENOME SHOTGUN SEQUENCE"/>
    <property type="match status" value="1"/>
</dbReference>
<feature type="region of interest" description="Disordered" evidence="1">
    <location>
        <begin position="99"/>
        <end position="138"/>
    </location>
</feature>
<accession>A0A1Y2E9F5</accession>
<organism evidence="3 4">
    <name type="scientific">Pseudomassariella vexata</name>
    <dbReference type="NCBI Taxonomy" id="1141098"/>
    <lineage>
        <taxon>Eukaryota</taxon>
        <taxon>Fungi</taxon>
        <taxon>Dikarya</taxon>
        <taxon>Ascomycota</taxon>
        <taxon>Pezizomycotina</taxon>
        <taxon>Sordariomycetes</taxon>
        <taxon>Xylariomycetidae</taxon>
        <taxon>Amphisphaeriales</taxon>
        <taxon>Pseudomassariaceae</taxon>
        <taxon>Pseudomassariella</taxon>
    </lineage>
</organism>
<dbReference type="EMBL" id="MCFJ01000003">
    <property type="protein sequence ID" value="ORY68179.1"/>
    <property type="molecule type" value="Genomic_DNA"/>
</dbReference>
<dbReference type="PANTHER" id="PTHR36578:SF1">
    <property type="entry name" value="APPLE DOMAIN-CONTAINING PROTEIN"/>
    <property type="match status" value="1"/>
</dbReference>